<comment type="caution">
    <text evidence="2">The sequence shown here is derived from an EMBL/GenBank/DDBJ whole genome shotgun (WGS) entry which is preliminary data.</text>
</comment>
<dbReference type="Proteomes" id="UP001612415">
    <property type="component" value="Unassembled WGS sequence"/>
</dbReference>
<dbReference type="EMBL" id="JBITDC010000024">
    <property type="protein sequence ID" value="MFI5680903.1"/>
    <property type="molecule type" value="Genomic_DNA"/>
</dbReference>
<organism evidence="2 3">
    <name type="scientific">Streptomyces cellulosae</name>
    <dbReference type="NCBI Taxonomy" id="1968"/>
    <lineage>
        <taxon>Bacteria</taxon>
        <taxon>Bacillati</taxon>
        <taxon>Actinomycetota</taxon>
        <taxon>Actinomycetes</taxon>
        <taxon>Kitasatosporales</taxon>
        <taxon>Streptomycetaceae</taxon>
        <taxon>Streptomyces</taxon>
    </lineage>
</organism>
<dbReference type="RefSeq" id="WP_398661264.1">
    <property type="nucleotide sequence ID" value="NZ_JBITDC010000024.1"/>
</dbReference>
<sequence>MRIQTKLFTAAVVGAAVLGLANPAQAANHRSSGNSTGRCGASVLGGGNYQPLCLFYVHDGSGAIWGKDGSVSNLAGYYFKSGSGTGSGQAVKNNATAMESEYYENRGGTVWYSSGYNGNYDWAYDGEGGPLYYTWNENASTEVGIGVG</sequence>
<gene>
    <name evidence="2" type="ORF">ACIA8P_40940</name>
</gene>
<name>A0ABW7YES0_STRCE</name>
<reference evidence="2 3" key="1">
    <citation type="submission" date="2024-10" db="EMBL/GenBank/DDBJ databases">
        <title>The Natural Products Discovery Center: Release of the First 8490 Sequenced Strains for Exploring Actinobacteria Biosynthetic Diversity.</title>
        <authorList>
            <person name="Kalkreuter E."/>
            <person name="Kautsar S.A."/>
            <person name="Yang D."/>
            <person name="Bader C.D."/>
            <person name="Teijaro C.N."/>
            <person name="Fluegel L."/>
            <person name="Davis C.M."/>
            <person name="Simpson J.R."/>
            <person name="Lauterbach L."/>
            <person name="Steele A.D."/>
            <person name="Gui C."/>
            <person name="Meng S."/>
            <person name="Li G."/>
            <person name="Viehrig K."/>
            <person name="Ye F."/>
            <person name="Su P."/>
            <person name="Kiefer A.F."/>
            <person name="Nichols A."/>
            <person name="Cepeda A.J."/>
            <person name="Yan W."/>
            <person name="Fan B."/>
            <person name="Jiang Y."/>
            <person name="Adhikari A."/>
            <person name="Zheng C.-J."/>
            <person name="Schuster L."/>
            <person name="Cowan T.M."/>
            <person name="Smanski M.J."/>
            <person name="Chevrette M.G."/>
            <person name="De Carvalho L.P.S."/>
            <person name="Shen B."/>
        </authorList>
    </citation>
    <scope>NUCLEOTIDE SEQUENCE [LARGE SCALE GENOMIC DNA]</scope>
    <source>
        <strain evidence="2 3">NPDC051599</strain>
    </source>
</reference>
<evidence type="ECO:0000313" key="2">
    <source>
        <dbReference type="EMBL" id="MFI5680903.1"/>
    </source>
</evidence>
<accession>A0ABW7YES0</accession>
<keyword evidence="3" id="KW-1185">Reference proteome</keyword>
<protein>
    <submittedName>
        <fullName evidence="2">Uncharacterized protein</fullName>
    </submittedName>
</protein>
<feature type="signal peptide" evidence="1">
    <location>
        <begin position="1"/>
        <end position="26"/>
    </location>
</feature>
<feature type="chain" id="PRO_5047031781" evidence="1">
    <location>
        <begin position="27"/>
        <end position="148"/>
    </location>
</feature>
<evidence type="ECO:0000256" key="1">
    <source>
        <dbReference type="SAM" id="SignalP"/>
    </source>
</evidence>
<keyword evidence="1" id="KW-0732">Signal</keyword>
<evidence type="ECO:0000313" key="3">
    <source>
        <dbReference type="Proteomes" id="UP001612415"/>
    </source>
</evidence>
<proteinExistence type="predicted"/>